<dbReference type="InterPro" id="IPR007168">
    <property type="entry name" value="Phageshock_PspC_N"/>
</dbReference>
<feature type="domain" description="Phage shock protein PspC N-terminal" evidence="7">
    <location>
        <begin position="4"/>
        <end position="59"/>
    </location>
</feature>
<feature type="transmembrane region" description="Helical" evidence="6">
    <location>
        <begin position="32"/>
        <end position="57"/>
    </location>
</feature>
<dbReference type="KEGG" id="ahb:bsdtb5_16460"/>
<evidence type="ECO:0000256" key="1">
    <source>
        <dbReference type="ARBA" id="ARBA00004162"/>
    </source>
</evidence>
<sequence>MEPKKIYRSDSDKMICGVCGGLGEYIHVDPTIIRLLFVIFGFTGTAILAYIIAAIIIPVKY</sequence>
<protein>
    <recommendedName>
        <fullName evidence="7">Phage shock protein PspC N-terminal domain-containing protein</fullName>
    </recommendedName>
</protein>
<evidence type="ECO:0000313" key="9">
    <source>
        <dbReference type="Proteomes" id="UP000595897"/>
    </source>
</evidence>
<keyword evidence="4 6" id="KW-1133">Transmembrane helix</keyword>
<name>A0A7R7ICY8_9FIRM</name>
<dbReference type="EMBL" id="AP024169">
    <property type="protein sequence ID" value="BCN30351.1"/>
    <property type="molecule type" value="Genomic_DNA"/>
</dbReference>
<keyword evidence="5 6" id="KW-0472">Membrane</keyword>
<comment type="subcellular location">
    <subcellularLocation>
        <location evidence="1">Cell membrane</location>
        <topology evidence="1">Single-pass membrane protein</topology>
    </subcellularLocation>
</comment>
<dbReference type="AlphaFoldDB" id="A0A7R7ICY8"/>
<evidence type="ECO:0000256" key="4">
    <source>
        <dbReference type="ARBA" id="ARBA00022989"/>
    </source>
</evidence>
<dbReference type="Pfam" id="PF04024">
    <property type="entry name" value="PspC"/>
    <property type="match status" value="1"/>
</dbReference>
<dbReference type="PANTHER" id="PTHR33885:SF3">
    <property type="entry name" value="PHAGE SHOCK PROTEIN C"/>
    <property type="match status" value="1"/>
</dbReference>
<dbReference type="PANTHER" id="PTHR33885">
    <property type="entry name" value="PHAGE SHOCK PROTEIN C"/>
    <property type="match status" value="1"/>
</dbReference>
<accession>A0A7R7ICY8</accession>
<evidence type="ECO:0000313" key="8">
    <source>
        <dbReference type="EMBL" id="BCN30351.1"/>
    </source>
</evidence>
<dbReference type="GO" id="GO:0005886">
    <property type="term" value="C:plasma membrane"/>
    <property type="evidence" value="ECO:0007669"/>
    <property type="project" value="UniProtKB-SubCell"/>
</dbReference>
<dbReference type="RefSeq" id="WP_271715577.1">
    <property type="nucleotide sequence ID" value="NZ_AP024169.1"/>
</dbReference>
<keyword evidence="3 6" id="KW-0812">Transmembrane</keyword>
<organism evidence="8 9">
    <name type="scientific">Anaeromicropila herbilytica</name>
    <dbReference type="NCBI Taxonomy" id="2785025"/>
    <lineage>
        <taxon>Bacteria</taxon>
        <taxon>Bacillati</taxon>
        <taxon>Bacillota</taxon>
        <taxon>Clostridia</taxon>
        <taxon>Lachnospirales</taxon>
        <taxon>Lachnospiraceae</taxon>
        <taxon>Anaeromicropila</taxon>
    </lineage>
</organism>
<evidence type="ECO:0000256" key="2">
    <source>
        <dbReference type="ARBA" id="ARBA00022475"/>
    </source>
</evidence>
<keyword evidence="2" id="KW-1003">Cell membrane</keyword>
<gene>
    <name evidence="8" type="ORF">bsdtb5_16460</name>
</gene>
<reference evidence="8 9" key="1">
    <citation type="submission" date="2020-11" db="EMBL/GenBank/DDBJ databases">
        <title>Draft genome sequencing of a Lachnospiraceae strain isolated from anoxic soil subjected to BSD treatment.</title>
        <authorList>
            <person name="Uek A."/>
            <person name="Tonouchi A."/>
        </authorList>
    </citation>
    <scope>NUCLEOTIDE SEQUENCE [LARGE SCALE GENOMIC DNA]</scope>
    <source>
        <strain evidence="8 9">TB5</strain>
    </source>
</reference>
<proteinExistence type="predicted"/>
<evidence type="ECO:0000256" key="6">
    <source>
        <dbReference type="SAM" id="Phobius"/>
    </source>
</evidence>
<dbReference type="InterPro" id="IPR052027">
    <property type="entry name" value="PspC"/>
</dbReference>
<keyword evidence="9" id="KW-1185">Reference proteome</keyword>
<evidence type="ECO:0000256" key="3">
    <source>
        <dbReference type="ARBA" id="ARBA00022692"/>
    </source>
</evidence>
<evidence type="ECO:0000256" key="5">
    <source>
        <dbReference type="ARBA" id="ARBA00023136"/>
    </source>
</evidence>
<evidence type="ECO:0000259" key="7">
    <source>
        <dbReference type="Pfam" id="PF04024"/>
    </source>
</evidence>
<dbReference type="Proteomes" id="UP000595897">
    <property type="component" value="Chromosome"/>
</dbReference>